<dbReference type="Pfam" id="PF03466">
    <property type="entry name" value="LysR_substrate"/>
    <property type="match status" value="1"/>
</dbReference>
<evidence type="ECO:0000256" key="2">
    <source>
        <dbReference type="ARBA" id="ARBA00023015"/>
    </source>
</evidence>
<name>D8J006_HERSS</name>
<dbReference type="PANTHER" id="PTHR30346">
    <property type="entry name" value="TRANSCRIPTIONAL DUAL REGULATOR HCAR-RELATED"/>
    <property type="match status" value="1"/>
</dbReference>
<dbReference type="Gene3D" id="1.10.10.10">
    <property type="entry name" value="Winged helix-like DNA-binding domain superfamily/Winged helix DNA-binding domain"/>
    <property type="match status" value="1"/>
</dbReference>
<dbReference type="PANTHER" id="PTHR30346:SF17">
    <property type="entry name" value="LYSR FAMILY TRANSCRIPTIONAL REGULATOR"/>
    <property type="match status" value="1"/>
</dbReference>
<keyword evidence="3" id="KW-0238">DNA-binding</keyword>
<dbReference type="PROSITE" id="PS50931">
    <property type="entry name" value="HTH_LYSR"/>
    <property type="match status" value="1"/>
</dbReference>
<dbReference type="SUPFAM" id="SSF53850">
    <property type="entry name" value="Periplasmic binding protein-like II"/>
    <property type="match status" value="1"/>
</dbReference>
<evidence type="ECO:0000313" key="6">
    <source>
        <dbReference type="EMBL" id="ADJ62343.1"/>
    </source>
</evidence>
<dbReference type="Pfam" id="PF00126">
    <property type="entry name" value="HTH_1"/>
    <property type="match status" value="1"/>
</dbReference>
<sequence length="309" mass="34530">MEFRHLRYFLGVVEHGSVAEAARRLHIAQPALSRQIKYLEEELGAALFDRSVRGATLTAAGQQLVIDARRMLADLQETRQRVARVAEGLEGNLRMGITPNFGWHPRILGSLRHFHQAEPQIAVSLEPGLSARQLERIRSGDLDAGFLAWRYPPNDQFLAHEFGEIQVFECRLKLALPRDSQLARQVPRHLAALHDEPAIWFPAEVAPGYDQFLNYQCQMVNLVPRKAQLASDVLSILGLVAAGVGYAIVSDVSAYTCPEGVVLVDHPELTLRHPVSFVYRADNGNPTLARYMAHLERMRSSDETDQGGD</sequence>
<protein>
    <submittedName>
        <fullName evidence="6">LysR family transcription regulator protein</fullName>
    </submittedName>
</protein>
<dbReference type="InterPro" id="IPR005119">
    <property type="entry name" value="LysR_subst-bd"/>
</dbReference>
<dbReference type="FunFam" id="1.10.10.10:FF:000001">
    <property type="entry name" value="LysR family transcriptional regulator"/>
    <property type="match status" value="1"/>
</dbReference>
<dbReference type="InterPro" id="IPR036388">
    <property type="entry name" value="WH-like_DNA-bd_sf"/>
</dbReference>
<organism evidence="6 7">
    <name type="scientific">Herbaspirillum seropedicae (strain SmR1)</name>
    <dbReference type="NCBI Taxonomy" id="757424"/>
    <lineage>
        <taxon>Bacteria</taxon>
        <taxon>Pseudomonadati</taxon>
        <taxon>Pseudomonadota</taxon>
        <taxon>Betaproteobacteria</taxon>
        <taxon>Burkholderiales</taxon>
        <taxon>Oxalobacteraceae</taxon>
        <taxon>Herbaspirillum</taxon>
    </lineage>
</organism>
<accession>D8J006</accession>
<dbReference type="SUPFAM" id="SSF46785">
    <property type="entry name" value="Winged helix' DNA-binding domain"/>
    <property type="match status" value="1"/>
</dbReference>
<dbReference type="STRING" id="757424.Hsero_0824"/>
<dbReference type="KEGG" id="hse:Hsero_0824"/>
<gene>
    <name evidence="6" type="ordered locus">Hsero_0824</name>
</gene>
<evidence type="ECO:0000259" key="5">
    <source>
        <dbReference type="PROSITE" id="PS50931"/>
    </source>
</evidence>
<keyword evidence="7" id="KW-1185">Reference proteome</keyword>
<dbReference type="GO" id="GO:0003700">
    <property type="term" value="F:DNA-binding transcription factor activity"/>
    <property type="evidence" value="ECO:0007669"/>
    <property type="project" value="InterPro"/>
</dbReference>
<dbReference type="RefSeq" id="WP_013232860.1">
    <property type="nucleotide sequence ID" value="NC_014323.1"/>
</dbReference>
<dbReference type="Proteomes" id="UP000000329">
    <property type="component" value="Chromosome"/>
</dbReference>
<dbReference type="HOGENOM" id="CLU_039613_6_4_4"/>
<evidence type="ECO:0000256" key="3">
    <source>
        <dbReference type="ARBA" id="ARBA00023125"/>
    </source>
</evidence>
<evidence type="ECO:0000256" key="1">
    <source>
        <dbReference type="ARBA" id="ARBA00009437"/>
    </source>
</evidence>
<dbReference type="GeneID" id="29390800"/>
<dbReference type="GO" id="GO:0032993">
    <property type="term" value="C:protein-DNA complex"/>
    <property type="evidence" value="ECO:0007669"/>
    <property type="project" value="TreeGrafter"/>
</dbReference>
<comment type="similarity">
    <text evidence="1">Belongs to the LysR transcriptional regulatory family.</text>
</comment>
<dbReference type="OrthoDB" id="5292387at2"/>
<dbReference type="EMBL" id="CP002039">
    <property type="protein sequence ID" value="ADJ62343.1"/>
    <property type="molecule type" value="Genomic_DNA"/>
</dbReference>
<keyword evidence="2" id="KW-0805">Transcription regulation</keyword>
<dbReference type="InterPro" id="IPR036390">
    <property type="entry name" value="WH_DNA-bd_sf"/>
</dbReference>
<dbReference type="Gene3D" id="3.40.190.10">
    <property type="entry name" value="Periplasmic binding protein-like II"/>
    <property type="match status" value="2"/>
</dbReference>
<evidence type="ECO:0000256" key="4">
    <source>
        <dbReference type="ARBA" id="ARBA00023163"/>
    </source>
</evidence>
<dbReference type="GO" id="GO:0003677">
    <property type="term" value="F:DNA binding"/>
    <property type="evidence" value="ECO:0007669"/>
    <property type="project" value="UniProtKB-KW"/>
</dbReference>
<dbReference type="InterPro" id="IPR000847">
    <property type="entry name" value="LysR_HTH_N"/>
</dbReference>
<keyword evidence="4" id="KW-0804">Transcription</keyword>
<dbReference type="AlphaFoldDB" id="D8J006"/>
<reference evidence="6 7" key="1">
    <citation type="submission" date="2010-04" db="EMBL/GenBank/DDBJ databases">
        <title>The genome of Herbaspirillum seropedicae SmR1, an endophytic, nitrogen-fixing, plant-growth promoting beta-Proteobacteria.</title>
        <authorList>
            <person name="Pedrosa F.O."/>
            <person name="Monteiro R.A."/>
            <person name="Wassem R."/>
            <person name="Cruz L.M."/>
            <person name="Ayub R.A."/>
            <person name="Colauto N.B."/>
            <person name="Fernandez M.A."/>
            <person name="Fungaro M.H.P."/>
            <person name="Grisard E.C."/>
            <person name="Hungria M."/>
            <person name="Madeira H.M.F."/>
            <person name="Nodari R.O."/>
            <person name="Osaku C.A."/>
            <person name="Petzl-Erler M.L."/>
            <person name="Terenzi H."/>
            <person name="Vieira L.G.E."/>
            <person name="Almeida M.I.M."/>
            <person name="Alves L.R."/>
            <person name="Arantes O.M.N."/>
            <person name="Balsanelli E."/>
            <person name="Barcellos F.G."/>
            <person name="Baura V.A."/>
            <person name="Binde D.R."/>
            <person name="Campo R.J."/>
            <person name="Chubatsu L.S."/>
            <person name="Chueire L.M.O."/>
            <person name="Ciferri R.R."/>
            <person name="Correa L.C."/>
            <person name="da Conceicao Silva J.L."/>
            <person name="Dabul A.N.G."/>
            <person name="Dambros B.P."/>
            <person name="Faoro H."/>
            <person name="Favetti A."/>
            <person name="Friedermann G."/>
            <person name="Furlaneto M.C."/>
            <person name="Gasques L.S."/>
            <person name="Gimenes C.C.T."/>
            <person name="Gioppo N.M.R."/>
            <person name="Glienke-Blanco C."/>
            <person name="Godoy L.P."/>
            <person name="Guerra M.P."/>
            <person name="Karp S."/>
            <person name="Kava-Cordeiro V."/>
            <person name="Margarido V.P."/>
            <person name="Mathioni S.M."/>
            <person name="Menck-Soares M.A."/>
            <person name="Murace N.K."/>
            <person name="Nicolas M.F."/>
            <person name="Oliveira C.E.C."/>
            <person name="Pagnan N.A.B."/>
            <person name="Pamphile J.A."/>
            <person name="Patussi E.V."/>
            <person name="Pereira L.F.P."/>
            <person name="Pereira-Ferrari L."/>
            <person name="Pinto F.G.S."/>
            <person name="Precoma C."/>
            <person name="Prioli A.J."/>
            <person name="Prioli S.M.A.P."/>
            <person name="Raittz R.T."/>
            <person name="Ramos H.J.O."/>
            <person name="Ribeiro E.M.S.F."/>
            <person name="Rigo L.U."/>
            <person name="Rocha C.L.M.S.C."/>
            <person name="Rocha S.N."/>
            <person name="Santos K."/>
            <person name="Satori D."/>
            <person name="Silva A.G."/>
            <person name="Simao R.C.G."/>
            <person name="Soares M.A.M."/>
            <person name="Souza E.M."/>
            <person name="Steffens M.B.R."/>
            <person name="Steindel M."/>
            <person name="Tadra-Sfeir M.Z."/>
            <person name="Takahashi E.K."/>
            <person name="Torres R.A."/>
            <person name="Valle J.S."/>
            <person name="Vernal J.I."/>
            <person name="Vilas-Boas L.A."/>
            <person name="Watanabe M.A.E."/>
            <person name="Weiss V.A."/>
            <person name="Yates M.A."/>
            <person name="Souza E.M."/>
        </authorList>
    </citation>
    <scope>NUCLEOTIDE SEQUENCE [LARGE SCALE GENOMIC DNA]</scope>
    <source>
        <strain evidence="6 7">SmR1</strain>
    </source>
</reference>
<dbReference type="PRINTS" id="PR00039">
    <property type="entry name" value="HTHLYSR"/>
</dbReference>
<feature type="domain" description="HTH lysR-type" evidence="5">
    <location>
        <begin position="1"/>
        <end position="58"/>
    </location>
</feature>
<dbReference type="CDD" id="cd08414">
    <property type="entry name" value="PBP2_LTTR_aromatics_like"/>
    <property type="match status" value="1"/>
</dbReference>
<evidence type="ECO:0000313" key="7">
    <source>
        <dbReference type="Proteomes" id="UP000000329"/>
    </source>
</evidence>
<dbReference type="eggNOG" id="COG0583">
    <property type="taxonomic scope" value="Bacteria"/>
</dbReference>
<proteinExistence type="inferred from homology"/>